<dbReference type="HOGENOM" id="CLU_2928208_0_0_6"/>
<proteinExistence type="predicted"/>
<organism evidence="1 2">
    <name type="scientific">Pseudomonas savastanoi pv. glycinea str. race 4</name>
    <dbReference type="NCBI Taxonomy" id="875330"/>
    <lineage>
        <taxon>Bacteria</taxon>
        <taxon>Pseudomonadati</taxon>
        <taxon>Pseudomonadota</taxon>
        <taxon>Gammaproteobacteria</taxon>
        <taxon>Pseudomonadales</taxon>
        <taxon>Pseudomonadaceae</taxon>
        <taxon>Pseudomonas</taxon>
    </lineage>
</organism>
<gene>
    <name evidence="1" type="ORF">Pgy4_35158</name>
</gene>
<evidence type="ECO:0000313" key="2">
    <source>
        <dbReference type="Proteomes" id="UP000005466"/>
    </source>
</evidence>
<reference evidence="1 2" key="1">
    <citation type="journal article" date="2011" name="PLoS Pathog.">
        <title>Dynamic evolution of pathogenicity revealed by sequencing and comparative genomics of 19 Pseudomonas syringae isolates.</title>
        <authorList>
            <person name="Baltrus D.A."/>
            <person name="Nishimura M.T."/>
            <person name="Romanchuk A."/>
            <person name="Chang J.H."/>
            <person name="Mukhtar M.S."/>
            <person name="Cherkis K."/>
            <person name="Roach J."/>
            <person name="Grant S.R."/>
            <person name="Jones C.D."/>
            <person name="Dangl J.L."/>
        </authorList>
    </citation>
    <scope>NUCLEOTIDE SEQUENCE [LARGE SCALE GENOMIC DNA]</scope>
    <source>
        <strain evidence="2">race 4</strain>
    </source>
</reference>
<dbReference type="EMBL" id="ADWY01002466">
    <property type="protein sequence ID" value="EGH18203.1"/>
    <property type="molecule type" value="Genomic_DNA"/>
</dbReference>
<dbReference type="AlphaFoldDB" id="F3CG11"/>
<name>F3CG11_PSESG</name>
<protein>
    <submittedName>
        <fullName evidence="1">Uncharacterized protein</fullName>
    </submittedName>
</protein>
<dbReference type="Proteomes" id="UP000005466">
    <property type="component" value="Unassembled WGS sequence"/>
</dbReference>
<accession>F3CG11</accession>
<comment type="caution">
    <text evidence="1">The sequence shown here is derived from an EMBL/GenBank/DDBJ whole genome shotgun (WGS) entry which is preliminary data.</text>
</comment>
<evidence type="ECO:0000313" key="1">
    <source>
        <dbReference type="EMBL" id="EGH18203.1"/>
    </source>
</evidence>
<sequence>KKTSQPIEFGLGQCLLERWMAHGCLFGFSGLKTRRNFLAHSELLPAQENLPIRVAGIRAFC</sequence>
<dbReference type="BioCyc" id="PSYR875330:G11XH-6695-MONOMER"/>
<feature type="non-terminal residue" evidence="1">
    <location>
        <position position="1"/>
    </location>
</feature>